<evidence type="ECO:0000313" key="3">
    <source>
        <dbReference type="Proteomes" id="UP000235145"/>
    </source>
</evidence>
<evidence type="ECO:0000256" key="1">
    <source>
        <dbReference type="SAM" id="Phobius"/>
    </source>
</evidence>
<organism evidence="2 3">
    <name type="scientific">Lactuca sativa</name>
    <name type="common">Garden lettuce</name>
    <dbReference type="NCBI Taxonomy" id="4236"/>
    <lineage>
        <taxon>Eukaryota</taxon>
        <taxon>Viridiplantae</taxon>
        <taxon>Streptophyta</taxon>
        <taxon>Embryophyta</taxon>
        <taxon>Tracheophyta</taxon>
        <taxon>Spermatophyta</taxon>
        <taxon>Magnoliopsida</taxon>
        <taxon>eudicotyledons</taxon>
        <taxon>Gunneridae</taxon>
        <taxon>Pentapetalae</taxon>
        <taxon>asterids</taxon>
        <taxon>campanulids</taxon>
        <taxon>Asterales</taxon>
        <taxon>Asteraceae</taxon>
        <taxon>Cichorioideae</taxon>
        <taxon>Cichorieae</taxon>
        <taxon>Lactucinae</taxon>
        <taxon>Lactuca</taxon>
    </lineage>
</organism>
<sequence>MVLCVASKSKSNEASKLSGVGRSFRVLVGWVIRVCLSFKGQGQGQVGDMLMLMRVLCLFFFWVFWCCNVGFKDCKSSIALKWHKPFFASSFWSITM</sequence>
<proteinExistence type="predicted"/>
<dbReference type="EMBL" id="NBSK02000001">
    <property type="protein sequence ID" value="KAJ0224184.1"/>
    <property type="molecule type" value="Genomic_DNA"/>
</dbReference>
<keyword evidence="1" id="KW-0812">Transmembrane</keyword>
<keyword evidence="1" id="KW-0472">Membrane</keyword>
<dbReference type="Proteomes" id="UP000235145">
    <property type="component" value="Unassembled WGS sequence"/>
</dbReference>
<feature type="transmembrane region" description="Helical" evidence="1">
    <location>
        <begin position="51"/>
        <end position="71"/>
    </location>
</feature>
<evidence type="ECO:0000313" key="2">
    <source>
        <dbReference type="EMBL" id="KAJ0224184.1"/>
    </source>
</evidence>
<keyword evidence="3" id="KW-1185">Reference proteome</keyword>
<evidence type="ECO:0008006" key="4">
    <source>
        <dbReference type="Google" id="ProtNLM"/>
    </source>
</evidence>
<comment type="caution">
    <text evidence="2">The sequence shown here is derived from an EMBL/GenBank/DDBJ whole genome shotgun (WGS) entry which is preliminary data.</text>
</comment>
<accession>A0A9R1XSS9</accession>
<keyword evidence="1" id="KW-1133">Transmembrane helix</keyword>
<reference evidence="2 3" key="1">
    <citation type="journal article" date="2017" name="Nat. Commun.">
        <title>Genome assembly with in vitro proximity ligation data and whole-genome triplication in lettuce.</title>
        <authorList>
            <person name="Reyes-Chin-Wo S."/>
            <person name="Wang Z."/>
            <person name="Yang X."/>
            <person name="Kozik A."/>
            <person name="Arikit S."/>
            <person name="Song C."/>
            <person name="Xia L."/>
            <person name="Froenicke L."/>
            <person name="Lavelle D.O."/>
            <person name="Truco M.J."/>
            <person name="Xia R."/>
            <person name="Zhu S."/>
            <person name="Xu C."/>
            <person name="Xu H."/>
            <person name="Xu X."/>
            <person name="Cox K."/>
            <person name="Korf I."/>
            <person name="Meyers B.C."/>
            <person name="Michelmore R.W."/>
        </authorList>
    </citation>
    <scope>NUCLEOTIDE SEQUENCE [LARGE SCALE GENOMIC DNA]</scope>
    <source>
        <strain evidence="3">cv. Salinas</strain>
        <tissue evidence="2">Seedlings</tissue>
    </source>
</reference>
<gene>
    <name evidence="2" type="ORF">LSAT_V11C100015010</name>
</gene>
<name>A0A9R1XSS9_LACSA</name>
<dbReference type="AlphaFoldDB" id="A0A9R1XSS9"/>
<protein>
    <recommendedName>
        <fullName evidence="4">Transmembrane protein</fullName>
    </recommendedName>
</protein>